<dbReference type="InterPro" id="IPR018541">
    <property type="entry name" value="Ftsk_gamma"/>
</dbReference>
<feature type="transmembrane region" description="Helical" evidence="7">
    <location>
        <begin position="76"/>
        <end position="97"/>
    </location>
</feature>
<dbReference type="SMART" id="SM00382">
    <property type="entry name" value="AAA"/>
    <property type="match status" value="1"/>
</dbReference>
<dbReference type="Gene3D" id="3.30.980.40">
    <property type="match status" value="1"/>
</dbReference>
<dbReference type="SMART" id="SM00843">
    <property type="entry name" value="Ftsk_gamma"/>
    <property type="match status" value="1"/>
</dbReference>
<dbReference type="InterPro" id="IPR050206">
    <property type="entry name" value="FtsK/SpoIIIE/SftA"/>
</dbReference>
<dbReference type="Gene3D" id="3.40.50.300">
    <property type="entry name" value="P-loop containing nucleotide triphosphate hydrolases"/>
    <property type="match status" value="1"/>
</dbReference>
<dbReference type="GO" id="GO:0003677">
    <property type="term" value="F:DNA binding"/>
    <property type="evidence" value="ECO:0007669"/>
    <property type="project" value="UniProtKB-KW"/>
</dbReference>
<feature type="compositionally biased region" description="Acidic residues" evidence="6">
    <location>
        <begin position="729"/>
        <end position="740"/>
    </location>
</feature>
<feature type="domain" description="FtsK" evidence="8">
    <location>
        <begin position="375"/>
        <end position="565"/>
    </location>
</feature>
<dbReference type="InterPro" id="IPR027417">
    <property type="entry name" value="P-loop_NTPase"/>
</dbReference>
<dbReference type="InterPro" id="IPR036390">
    <property type="entry name" value="WH_DNA-bd_sf"/>
</dbReference>
<feature type="transmembrane region" description="Helical" evidence="7">
    <location>
        <begin position="41"/>
        <end position="64"/>
    </location>
</feature>
<organism evidence="9 10">
    <name type="scientific">Candidatus Nealsonbacteria bacterium CG23_combo_of_CG06-09_8_20_14_all_36_125</name>
    <dbReference type="NCBI Taxonomy" id="1974719"/>
    <lineage>
        <taxon>Bacteria</taxon>
        <taxon>Candidatus Nealsoniibacteriota</taxon>
    </lineage>
</organism>
<reference evidence="9 10" key="1">
    <citation type="submission" date="2017-09" db="EMBL/GenBank/DDBJ databases">
        <title>Depth-based differentiation of microbial function through sediment-hosted aquifers and enrichment of novel symbionts in the deep terrestrial subsurface.</title>
        <authorList>
            <person name="Probst A.J."/>
            <person name="Ladd B."/>
            <person name="Jarett J.K."/>
            <person name="Geller-Mcgrath D.E."/>
            <person name="Sieber C.M."/>
            <person name="Emerson J.B."/>
            <person name="Anantharaman K."/>
            <person name="Thomas B.C."/>
            <person name="Malmstrom R."/>
            <person name="Stieglmeier M."/>
            <person name="Klingl A."/>
            <person name="Woyke T."/>
            <person name="Ryan C.M."/>
            <person name="Banfield J.F."/>
        </authorList>
    </citation>
    <scope>NUCLEOTIDE SEQUENCE [LARGE SCALE GENOMIC DNA]</scope>
    <source>
        <strain evidence="9">CG23_combo_of_CG06-09_8_20_14_all_36_125</strain>
    </source>
</reference>
<gene>
    <name evidence="9" type="ORF">COX33_00375</name>
</gene>
<keyword evidence="3 5" id="KW-0067">ATP-binding</keyword>
<dbReference type="InterPro" id="IPR003593">
    <property type="entry name" value="AAA+_ATPase"/>
</dbReference>
<dbReference type="Gene3D" id="1.10.10.10">
    <property type="entry name" value="Winged helix-like DNA-binding domain superfamily/Winged helix DNA-binding domain"/>
    <property type="match status" value="1"/>
</dbReference>
<sequence length="740" mass="82065">MLKKITRISNGVKKRRNKKIKKVALKEKKTLLVLPEETKKWIFGLVFFILAIIVSLSFFELSGIAGKAIMNGLSRLIGNGVFAIPLILILGGLVFFFTRYQNFFGPLILASLLLILGICGIIECLKPNLKEGGYLGLISLPFLKLFGFLVSQIILGGIIICGIFIFWHLLKQPAAEKKPSLPAEAPAKVGLIRRIFAPRFKVKEVEPKIKEKATQPPAGWVPSPELKVKEGPQKPFISEVEYKLPPFELLDSDKGAPSAGDVRINSAIIKRTLENFSIPVEMSEINIGPTVTQYTLKPADGIKLSKITALSNDLSLALASHPIRIEAPIPGKPLVGIEVPNKVRAAVRLRDLIQNPQFQQASSNLTFALGRDVSGNPLHADLSRMPHLLVAGSTGTGKTIFLNSLILSLLYRNSPEILRFILIDPKRVEFPVYEGLPHLLCPVIFDAQKTINSLKWLVSEMERRFEILSEEKCRDITSFNEIAFREGTQSLPYIILIIDELADLMAARGREVEAGIVRLAQMARAVGIHLVVATQRPSVEVITGLIKANITSRITFQVASQVDSRTVLDMAGAEKLLGLGDMLFVSAEIVKPRRIQGPYVSEKEVRRVVNYIKIQNSKFRVPAERVPKLEEGILDYTLPPPNKLAEDLEKTLEAPSGTGFEGFYTGEDPLYEEAKRVVIEARKASASLLQRRLRIGYARAARLIDTLEERGVVGPGEGAKPREILIKTEEEEDDEGWQKI</sequence>
<keyword evidence="7" id="KW-0812">Transmembrane</keyword>
<protein>
    <submittedName>
        <fullName evidence="9">Cell division protein FtsK</fullName>
    </submittedName>
</protein>
<evidence type="ECO:0000256" key="2">
    <source>
        <dbReference type="ARBA" id="ARBA00022741"/>
    </source>
</evidence>
<dbReference type="AlphaFoldDB" id="A0A2G9YZQ1"/>
<keyword evidence="9" id="KW-0132">Cell division</keyword>
<dbReference type="PANTHER" id="PTHR22683:SF41">
    <property type="entry name" value="DNA TRANSLOCASE FTSK"/>
    <property type="match status" value="1"/>
</dbReference>
<dbReference type="GO" id="GO:0051301">
    <property type="term" value="P:cell division"/>
    <property type="evidence" value="ECO:0007669"/>
    <property type="project" value="UniProtKB-KW"/>
</dbReference>
<dbReference type="GO" id="GO:0005524">
    <property type="term" value="F:ATP binding"/>
    <property type="evidence" value="ECO:0007669"/>
    <property type="project" value="UniProtKB-UniRule"/>
</dbReference>
<dbReference type="CDD" id="cd01127">
    <property type="entry name" value="TrwB_TraG_TraD_VirD4"/>
    <property type="match status" value="1"/>
</dbReference>
<proteinExistence type="inferred from homology"/>
<evidence type="ECO:0000256" key="3">
    <source>
        <dbReference type="ARBA" id="ARBA00022840"/>
    </source>
</evidence>
<comment type="similarity">
    <text evidence="1">Belongs to the FtsK/SpoIIIE/SftA family.</text>
</comment>
<evidence type="ECO:0000259" key="8">
    <source>
        <dbReference type="PROSITE" id="PS50901"/>
    </source>
</evidence>
<dbReference type="PANTHER" id="PTHR22683">
    <property type="entry name" value="SPORULATION PROTEIN RELATED"/>
    <property type="match status" value="1"/>
</dbReference>
<dbReference type="InterPro" id="IPR002543">
    <property type="entry name" value="FtsK_dom"/>
</dbReference>
<dbReference type="SUPFAM" id="SSF52540">
    <property type="entry name" value="P-loop containing nucleoside triphosphate hydrolases"/>
    <property type="match status" value="1"/>
</dbReference>
<dbReference type="PROSITE" id="PS50901">
    <property type="entry name" value="FTSK"/>
    <property type="match status" value="1"/>
</dbReference>
<dbReference type="InterPro" id="IPR036388">
    <property type="entry name" value="WH-like_DNA-bd_sf"/>
</dbReference>
<evidence type="ECO:0000313" key="9">
    <source>
        <dbReference type="EMBL" id="PIP24710.1"/>
    </source>
</evidence>
<dbReference type="Pfam" id="PF17854">
    <property type="entry name" value="FtsK_alpha"/>
    <property type="match status" value="1"/>
</dbReference>
<feature type="binding site" evidence="5">
    <location>
        <begin position="392"/>
        <end position="399"/>
    </location>
    <ligand>
        <name>ATP</name>
        <dbReference type="ChEBI" id="CHEBI:30616"/>
    </ligand>
</feature>
<dbReference type="InterPro" id="IPR041027">
    <property type="entry name" value="FtsK_alpha"/>
</dbReference>
<dbReference type="Pfam" id="PF01580">
    <property type="entry name" value="FtsK_SpoIIIE"/>
    <property type="match status" value="1"/>
</dbReference>
<dbReference type="Pfam" id="PF09397">
    <property type="entry name" value="FtsK_gamma"/>
    <property type="match status" value="1"/>
</dbReference>
<evidence type="ECO:0000256" key="6">
    <source>
        <dbReference type="SAM" id="MobiDB-lite"/>
    </source>
</evidence>
<evidence type="ECO:0000256" key="7">
    <source>
        <dbReference type="SAM" id="Phobius"/>
    </source>
</evidence>
<keyword evidence="2 5" id="KW-0547">Nucleotide-binding</keyword>
<dbReference type="SUPFAM" id="SSF46785">
    <property type="entry name" value="Winged helix' DNA-binding domain"/>
    <property type="match status" value="1"/>
</dbReference>
<evidence type="ECO:0000256" key="1">
    <source>
        <dbReference type="ARBA" id="ARBA00006474"/>
    </source>
</evidence>
<keyword evidence="9" id="KW-0131">Cell cycle</keyword>
<dbReference type="Proteomes" id="UP000237258">
    <property type="component" value="Unassembled WGS sequence"/>
</dbReference>
<name>A0A2G9YZQ1_9BACT</name>
<keyword evidence="4" id="KW-0238">DNA-binding</keyword>
<feature type="transmembrane region" description="Helical" evidence="7">
    <location>
        <begin position="145"/>
        <end position="170"/>
    </location>
</feature>
<evidence type="ECO:0000256" key="4">
    <source>
        <dbReference type="ARBA" id="ARBA00023125"/>
    </source>
</evidence>
<dbReference type="EMBL" id="PCRR01000010">
    <property type="protein sequence ID" value="PIP24710.1"/>
    <property type="molecule type" value="Genomic_DNA"/>
</dbReference>
<comment type="caution">
    <text evidence="9">The sequence shown here is derived from an EMBL/GenBank/DDBJ whole genome shotgun (WGS) entry which is preliminary data.</text>
</comment>
<feature type="transmembrane region" description="Helical" evidence="7">
    <location>
        <begin position="103"/>
        <end position="125"/>
    </location>
</feature>
<evidence type="ECO:0000313" key="10">
    <source>
        <dbReference type="Proteomes" id="UP000237258"/>
    </source>
</evidence>
<keyword evidence="7" id="KW-0472">Membrane</keyword>
<keyword evidence="7" id="KW-1133">Transmembrane helix</keyword>
<evidence type="ECO:0000256" key="5">
    <source>
        <dbReference type="PROSITE-ProRule" id="PRU00289"/>
    </source>
</evidence>
<accession>A0A2G9YZQ1</accession>
<feature type="region of interest" description="Disordered" evidence="6">
    <location>
        <begin position="721"/>
        <end position="740"/>
    </location>
</feature>